<sequence length="119" mass="13422">MQPLFGLKSLITISPYTGEHDICPRECPVSYNCFEVLNTSFQVSIENLSRLTYSLFPPEPMVLKDFHCQGYKDAVLFLHNNTVAVGLHQKKSDMMGSLTHIIAVRLLSETLTLKKVSSF</sequence>
<proteinExistence type="predicted"/>
<dbReference type="GO" id="GO:0005737">
    <property type="term" value="C:cytoplasm"/>
    <property type="evidence" value="ECO:0007669"/>
    <property type="project" value="TreeGrafter"/>
</dbReference>
<evidence type="ECO:0000313" key="1">
    <source>
        <dbReference type="EMBL" id="KAJ1139483.1"/>
    </source>
</evidence>
<dbReference type="GO" id="GO:0016020">
    <property type="term" value="C:membrane"/>
    <property type="evidence" value="ECO:0007669"/>
    <property type="project" value="TreeGrafter"/>
</dbReference>
<dbReference type="GO" id="GO:0005811">
    <property type="term" value="C:lipid droplet"/>
    <property type="evidence" value="ECO:0007669"/>
    <property type="project" value="TreeGrafter"/>
</dbReference>
<name>A0AAV7QM75_PLEWA</name>
<dbReference type="GO" id="GO:0019433">
    <property type="term" value="P:triglyceride catabolic process"/>
    <property type="evidence" value="ECO:0007669"/>
    <property type="project" value="TreeGrafter"/>
</dbReference>
<evidence type="ECO:0000313" key="2">
    <source>
        <dbReference type="Proteomes" id="UP001066276"/>
    </source>
</evidence>
<dbReference type="Proteomes" id="UP001066276">
    <property type="component" value="Chromosome 6"/>
</dbReference>
<dbReference type="InterPro" id="IPR033562">
    <property type="entry name" value="PLPL"/>
</dbReference>
<dbReference type="GO" id="GO:0004806">
    <property type="term" value="F:triacylglycerol lipase activity"/>
    <property type="evidence" value="ECO:0007669"/>
    <property type="project" value="TreeGrafter"/>
</dbReference>
<organism evidence="1 2">
    <name type="scientific">Pleurodeles waltl</name>
    <name type="common">Iberian ribbed newt</name>
    <dbReference type="NCBI Taxonomy" id="8319"/>
    <lineage>
        <taxon>Eukaryota</taxon>
        <taxon>Metazoa</taxon>
        <taxon>Chordata</taxon>
        <taxon>Craniata</taxon>
        <taxon>Vertebrata</taxon>
        <taxon>Euteleostomi</taxon>
        <taxon>Amphibia</taxon>
        <taxon>Batrachia</taxon>
        <taxon>Caudata</taxon>
        <taxon>Salamandroidea</taxon>
        <taxon>Salamandridae</taxon>
        <taxon>Pleurodelinae</taxon>
        <taxon>Pleurodeles</taxon>
    </lineage>
</organism>
<accession>A0AAV7QM75</accession>
<dbReference type="EMBL" id="JANPWB010000010">
    <property type="protein sequence ID" value="KAJ1139483.1"/>
    <property type="molecule type" value="Genomic_DNA"/>
</dbReference>
<keyword evidence="2" id="KW-1185">Reference proteome</keyword>
<dbReference type="AlphaFoldDB" id="A0AAV7QM75"/>
<comment type="caution">
    <text evidence="1">The sequence shown here is derived from an EMBL/GenBank/DDBJ whole genome shotgun (WGS) entry which is preliminary data.</text>
</comment>
<reference evidence="1" key="1">
    <citation type="journal article" date="2022" name="bioRxiv">
        <title>Sequencing and chromosome-scale assembly of the giantPleurodeles waltlgenome.</title>
        <authorList>
            <person name="Brown T."/>
            <person name="Elewa A."/>
            <person name="Iarovenko S."/>
            <person name="Subramanian E."/>
            <person name="Araus A.J."/>
            <person name="Petzold A."/>
            <person name="Susuki M."/>
            <person name="Suzuki K.-i.T."/>
            <person name="Hayashi T."/>
            <person name="Toyoda A."/>
            <person name="Oliveira C."/>
            <person name="Osipova E."/>
            <person name="Leigh N.D."/>
            <person name="Simon A."/>
            <person name="Yun M.H."/>
        </authorList>
    </citation>
    <scope>NUCLEOTIDE SEQUENCE</scope>
    <source>
        <strain evidence="1">20211129_DDA</strain>
        <tissue evidence="1">Liver</tissue>
    </source>
</reference>
<gene>
    <name evidence="1" type="ORF">NDU88_005854</name>
</gene>
<dbReference type="PANTHER" id="PTHR12406">
    <property type="entry name" value="CALCIUM-INDEPENDENT PHOSPHOLIPASE A2 IPLA2 -RELATED"/>
    <property type="match status" value="1"/>
</dbReference>
<dbReference type="GO" id="GO:0055088">
    <property type="term" value="P:lipid homeostasis"/>
    <property type="evidence" value="ECO:0007669"/>
    <property type="project" value="TreeGrafter"/>
</dbReference>
<dbReference type="PANTHER" id="PTHR12406:SF23">
    <property type="entry name" value="OMEGA-HYDROXYCERAMIDE TRANSACYLASE"/>
    <property type="match status" value="1"/>
</dbReference>
<protein>
    <submittedName>
        <fullName evidence="1">Uncharacterized protein</fullName>
    </submittedName>
</protein>